<comment type="caution">
    <text evidence="6">The sequence shown here is derived from an EMBL/GenBank/DDBJ whole genome shotgun (WGS) entry which is preliminary data.</text>
</comment>
<dbReference type="NCBIfam" id="TIGR02219">
    <property type="entry name" value="phage_NlpC_fam"/>
    <property type="match status" value="1"/>
</dbReference>
<keyword evidence="4" id="KW-0788">Thiol protease</keyword>
<dbReference type="GO" id="GO:0008234">
    <property type="term" value="F:cysteine-type peptidase activity"/>
    <property type="evidence" value="ECO:0007669"/>
    <property type="project" value="UniProtKB-KW"/>
</dbReference>
<dbReference type="RefSeq" id="WP_114185700.1">
    <property type="nucleotide sequence ID" value="NZ_BJYU01000010.1"/>
</dbReference>
<gene>
    <name evidence="6" type="ORF">MAE02_11370</name>
</gene>
<sequence length="140" mass="15491">MPTPDTIIIEARSWIGTPFRHQASLKGVGCDCLGLLRGVWRGVMGAEPELPPPYAPDWAEAGADTLVAAARRHLIEIDPATIMAGDVLLFRWREGLPAKHCAIATSDRTMIHAHDGAQVAEVAFRPWWRRHLAYAFRFPG</sequence>
<reference evidence="6 7" key="1">
    <citation type="submission" date="2019-07" db="EMBL/GenBank/DDBJ databases">
        <title>Whole genome shotgun sequence of Microvirga aerophila NBRC 106136.</title>
        <authorList>
            <person name="Hosoyama A."/>
            <person name="Uohara A."/>
            <person name="Ohji S."/>
            <person name="Ichikawa N."/>
        </authorList>
    </citation>
    <scope>NUCLEOTIDE SEQUENCE [LARGE SCALE GENOMIC DNA]</scope>
    <source>
        <strain evidence="6 7">NBRC 106136</strain>
    </source>
</reference>
<dbReference type="AlphaFoldDB" id="A0A512BNA3"/>
<keyword evidence="2" id="KW-0645">Protease</keyword>
<dbReference type="InterPro" id="IPR011929">
    <property type="entry name" value="Phage_pept_NlpC/P60"/>
</dbReference>
<evidence type="ECO:0000259" key="5">
    <source>
        <dbReference type="PROSITE" id="PS51935"/>
    </source>
</evidence>
<evidence type="ECO:0000313" key="6">
    <source>
        <dbReference type="EMBL" id="GEO13441.1"/>
    </source>
</evidence>
<dbReference type="GO" id="GO:0006508">
    <property type="term" value="P:proteolysis"/>
    <property type="evidence" value="ECO:0007669"/>
    <property type="project" value="UniProtKB-KW"/>
</dbReference>
<dbReference type="SUPFAM" id="SSF54001">
    <property type="entry name" value="Cysteine proteinases"/>
    <property type="match status" value="1"/>
</dbReference>
<keyword evidence="7" id="KW-1185">Reference proteome</keyword>
<evidence type="ECO:0000256" key="1">
    <source>
        <dbReference type="ARBA" id="ARBA00007074"/>
    </source>
</evidence>
<protein>
    <submittedName>
        <fullName evidence="6">Peptidase</fullName>
    </submittedName>
</protein>
<name>A0A512BNA3_9HYPH</name>
<dbReference type="InterPro" id="IPR038765">
    <property type="entry name" value="Papain-like_cys_pep_sf"/>
</dbReference>
<evidence type="ECO:0000256" key="3">
    <source>
        <dbReference type="ARBA" id="ARBA00022801"/>
    </source>
</evidence>
<dbReference type="PROSITE" id="PS51935">
    <property type="entry name" value="NLPC_P60"/>
    <property type="match status" value="1"/>
</dbReference>
<accession>A0A512BNA3</accession>
<proteinExistence type="inferred from homology"/>
<keyword evidence="3" id="KW-0378">Hydrolase</keyword>
<dbReference type="OrthoDB" id="6058745at2"/>
<evidence type="ECO:0000256" key="4">
    <source>
        <dbReference type="ARBA" id="ARBA00022807"/>
    </source>
</evidence>
<dbReference type="Pfam" id="PF00877">
    <property type="entry name" value="NLPC_P60"/>
    <property type="match status" value="1"/>
</dbReference>
<evidence type="ECO:0000256" key="2">
    <source>
        <dbReference type="ARBA" id="ARBA00022670"/>
    </source>
</evidence>
<evidence type="ECO:0000313" key="7">
    <source>
        <dbReference type="Proteomes" id="UP000321085"/>
    </source>
</evidence>
<organism evidence="6 7">
    <name type="scientific">Microvirga aerophila</name>
    <dbReference type="NCBI Taxonomy" id="670291"/>
    <lineage>
        <taxon>Bacteria</taxon>
        <taxon>Pseudomonadati</taxon>
        <taxon>Pseudomonadota</taxon>
        <taxon>Alphaproteobacteria</taxon>
        <taxon>Hyphomicrobiales</taxon>
        <taxon>Methylobacteriaceae</taxon>
        <taxon>Microvirga</taxon>
    </lineage>
</organism>
<dbReference type="EMBL" id="BJYU01000010">
    <property type="protein sequence ID" value="GEO13441.1"/>
    <property type="molecule type" value="Genomic_DNA"/>
</dbReference>
<feature type="domain" description="NlpC/P60" evidence="5">
    <location>
        <begin position="1"/>
        <end position="139"/>
    </location>
</feature>
<dbReference type="InterPro" id="IPR000064">
    <property type="entry name" value="NLP_P60_dom"/>
</dbReference>
<dbReference type="Gene3D" id="3.90.1720.10">
    <property type="entry name" value="endopeptidase domain like (from Nostoc punctiforme)"/>
    <property type="match status" value="1"/>
</dbReference>
<dbReference type="Proteomes" id="UP000321085">
    <property type="component" value="Unassembled WGS sequence"/>
</dbReference>
<comment type="similarity">
    <text evidence="1">Belongs to the peptidase C40 family.</text>
</comment>